<dbReference type="Pfam" id="PF01878">
    <property type="entry name" value="EVE"/>
    <property type="match status" value="1"/>
</dbReference>
<feature type="domain" description="EVE" evidence="2">
    <location>
        <begin position="2"/>
        <end position="131"/>
    </location>
</feature>
<dbReference type="InterPro" id="IPR002740">
    <property type="entry name" value="EVE_domain"/>
</dbReference>
<dbReference type="Gene3D" id="3.10.590.10">
    <property type="entry name" value="ph1033 like domains"/>
    <property type="match status" value="1"/>
</dbReference>
<reference evidence="3 4" key="1">
    <citation type="submission" date="2021-03" db="EMBL/GenBank/DDBJ databases">
        <title>Aliifodinibius sp. nov., a new bacterium isolated from saline soil.</title>
        <authorList>
            <person name="Galisteo C."/>
            <person name="De La Haba R."/>
            <person name="Sanchez-Porro C."/>
            <person name="Ventosa A."/>
        </authorList>
    </citation>
    <scope>NUCLEOTIDE SEQUENCE [LARGE SCALE GENOMIC DNA]</scope>
    <source>
        <strain evidence="3 4">1BSP15-2V2</strain>
    </source>
</reference>
<accession>A0ABT3PN85</accession>
<dbReference type="EMBL" id="JAGGJA010000006">
    <property type="protein sequence ID" value="MCW9707198.1"/>
    <property type="molecule type" value="Genomic_DNA"/>
</dbReference>
<dbReference type="InterPro" id="IPR015947">
    <property type="entry name" value="PUA-like_sf"/>
</dbReference>
<evidence type="ECO:0000259" key="2">
    <source>
        <dbReference type="Pfam" id="PF01878"/>
    </source>
</evidence>
<evidence type="ECO:0000256" key="1">
    <source>
        <dbReference type="HAMAP-Rule" id="MF_00771"/>
    </source>
</evidence>
<protein>
    <recommendedName>
        <fullName evidence="1">UPF0310 protein J6I44_10045</fullName>
    </recommendedName>
</protein>
<dbReference type="SUPFAM" id="SSF88697">
    <property type="entry name" value="PUA domain-like"/>
    <property type="match status" value="1"/>
</dbReference>
<dbReference type="RefSeq" id="WP_265765956.1">
    <property type="nucleotide sequence ID" value="NZ_JAGGJA010000006.1"/>
</dbReference>
<sequence>MKYWIIVASKDHVQAAQEGGFCQACHGRKWPLAKMNTGDGILFYSSKQKFRSSISCQKFTAIGFVKEKVIYQRNINANFKPFRRDVDFWNCKEAKIHSLLEELHFIDNVDKWGYKLMSGFLEIDEHDFVLIKSKMLTKH</sequence>
<dbReference type="CDD" id="cd21132">
    <property type="entry name" value="EVE-like"/>
    <property type="match status" value="1"/>
</dbReference>
<dbReference type="HAMAP" id="MF_00771">
    <property type="entry name" value="UPF0310"/>
    <property type="match status" value="1"/>
</dbReference>
<name>A0ABT3PN85_9BACT</name>
<dbReference type="InterPro" id="IPR022996">
    <property type="entry name" value="UPF0310"/>
</dbReference>
<evidence type="ECO:0000313" key="3">
    <source>
        <dbReference type="EMBL" id="MCW9707198.1"/>
    </source>
</evidence>
<dbReference type="Proteomes" id="UP001207918">
    <property type="component" value="Unassembled WGS sequence"/>
</dbReference>
<comment type="caution">
    <text evidence="3">The sequence shown here is derived from an EMBL/GenBank/DDBJ whole genome shotgun (WGS) entry which is preliminary data.</text>
</comment>
<gene>
    <name evidence="3" type="ORF">J6I44_10045</name>
</gene>
<proteinExistence type="inferred from homology"/>
<organism evidence="3 4">
    <name type="scientific">Fodinibius salsisoli</name>
    <dbReference type="NCBI Taxonomy" id="2820877"/>
    <lineage>
        <taxon>Bacteria</taxon>
        <taxon>Pseudomonadati</taxon>
        <taxon>Balneolota</taxon>
        <taxon>Balneolia</taxon>
        <taxon>Balneolales</taxon>
        <taxon>Balneolaceae</taxon>
        <taxon>Fodinibius</taxon>
    </lineage>
</organism>
<keyword evidence="4" id="KW-1185">Reference proteome</keyword>
<dbReference type="NCBIfam" id="NF002616">
    <property type="entry name" value="PRK02268.1-2"/>
    <property type="match status" value="1"/>
</dbReference>
<comment type="similarity">
    <text evidence="1">Belongs to the UPF0310 family.</text>
</comment>
<evidence type="ECO:0000313" key="4">
    <source>
        <dbReference type="Proteomes" id="UP001207918"/>
    </source>
</evidence>